<name>A0ACA9PQU8_9GLOM</name>
<keyword evidence="2" id="KW-1185">Reference proteome</keyword>
<feature type="non-terminal residue" evidence="1">
    <location>
        <position position="1"/>
    </location>
</feature>
<accession>A0ACA9PQU8</accession>
<dbReference type="Proteomes" id="UP000789702">
    <property type="component" value="Unassembled WGS sequence"/>
</dbReference>
<sequence>PQSESDNEEIEDSDSSTSAGDEIPSGDALLELLQIQYNSAKDFQTGDNYSQSAQQTTPTYNCADDDDDFF</sequence>
<organism evidence="1 2">
    <name type="scientific">Dentiscutata heterogama</name>
    <dbReference type="NCBI Taxonomy" id="1316150"/>
    <lineage>
        <taxon>Eukaryota</taxon>
        <taxon>Fungi</taxon>
        <taxon>Fungi incertae sedis</taxon>
        <taxon>Mucoromycota</taxon>
        <taxon>Glomeromycotina</taxon>
        <taxon>Glomeromycetes</taxon>
        <taxon>Diversisporales</taxon>
        <taxon>Gigasporaceae</taxon>
        <taxon>Dentiscutata</taxon>
    </lineage>
</organism>
<dbReference type="EMBL" id="CAJVPU010032160">
    <property type="protein sequence ID" value="CAG8718868.1"/>
    <property type="molecule type" value="Genomic_DNA"/>
</dbReference>
<reference evidence="1" key="1">
    <citation type="submission" date="2021-06" db="EMBL/GenBank/DDBJ databases">
        <authorList>
            <person name="Kallberg Y."/>
            <person name="Tangrot J."/>
            <person name="Rosling A."/>
        </authorList>
    </citation>
    <scope>NUCLEOTIDE SEQUENCE</scope>
    <source>
        <strain evidence="1">IL203A</strain>
    </source>
</reference>
<gene>
    <name evidence="1" type="ORF">DHETER_LOCUS12708</name>
</gene>
<evidence type="ECO:0000313" key="1">
    <source>
        <dbReference type="EMBL" id="CAG8718868.1"/>
    </source>
</evidence>
<comment type="caution">
    <text evidence="1">The sequence shown here is derived from an EMBL/GenBank/DDBJ whole genome shotgun (WGS) entry which is preliminary data.</text>
</comment>
<evidence type="ECO:0000313" key="2">
    <source>
        <dbReference type="Proteomes" id="UP000789702"/>
    </source>
</evidence>
<protein>
    <submittedName>
        <fullName evidence="1">4556_t:CDS:1</fullName>
    </submittedName>
</protein>
<proteinExistence type="predicted"/>